<dbReference type="InterPro" id="IPR010982">
    <property type="entry name" value="Lambda_DNA-bd_dom_sf"/>
</dbReference>
<protein>
    <recommendedName>
        <fullName evidence="3">DUF2384 domain-containing protein</fullName>
    </recommendedName>
</protein>
<reference evidence="2" key="1">
    <citation type="submission" date="2022-12" db="EMBL/GenBank/DDBJ databases">
        <title>Paraconexibacter alkalitolerans sp. nov. and Baekduia alba sp. nov., isolated from soil and emended description of the genera Paraconexibacter (Chun et al., 2020) and Baekduia (An et al., 2020).</title>
        <authorList>
            <person name="Vieira S."/>
            <person name="Huber K.J."/>
            <person name="Geppert A."/>
            <person name="Wolf J."/>
            <person name="Neumann-Schaal M."/>
            <person name="Muesken M."/>
            <person name="Overmann J."/>
        </authorList>
    </citation>
    <scope>NUCLEOTIDE SEQUENCE</scope>
    <source>
        <strain evidence="2">AEG42_29</strain>
    </source>
</reference>
<accession>A0AAU7AX69</accession>
<dbReference type="CDD" id="cd00093">
    <property type="entry name" value="HTH_XRE"/>
    <property type="match status" value="1"/>
</dbReference>
<gene>
    <name evidence="2" type="ORF">DSM112329_03105</name>
</gene>
<dbReference type="Gene3D" id="1.10.260.40">
    <property type="entry name" value="lambda repressor-like DNA-binding domains"/>
    <property type="match status" value="1"/>
</dbReference>
<dbReference type="SUPFAM" id="SSF47413">
    <property type="entry name" value="lambda repressor-like DNA-binding domains"/>
    <property type="match status" value="1"/>
</dbReference>
<feature type="region of interest" description="Disordered" evidence="1">
    <location>
        <begin position="1"/>
        <end position="26"/>
    </location>
</feature>
<sequence>MSTAAAPKSRKPSPRPARLAAVADKDPQTWRAAERAQFLIDTVGGVNVLARTLGVSPSQPSRWRSGKEVPSAEVAARLLDLDHVLALAVQSWHPKVVMDWMTTANGFLEGARPLDVLREHGSAEVIDALKATLSGAYA</sequence>
<evidence type="ECO:0008006" key="3">
    <source>
        <dbReference type="Google" id="ProtNLM"/>
    </source>
</evidence>
<evidence type="ECO:0000313" key="2">
    <source>
        <dbReference type="EMBL" id="XAY06238.1"/>
    </source>
</evidence>
<dbReference type="RefSeq" id="WP_354697475.1">
    <property type="nucleotide sequence ID" value="NZ_CP114014.1"/>
</dbReference>
<dbReference type="KEGG" id="parq:DSM112329_03105"/>
<dbReference type="InterPro" id="IPR001387">
    <property type="entry name" value="Cro/C1-type_HTH"/>
</dbReference>
<name>A0AAU7AX69_9ACTN</name>
<proteinExistence type="predicted"/>
<dbReference type="EMBL" id="CP114014">
    <property type="protein sequence ID" value="XAY06238.1"/>
    <property type="molecule type" value="Genomic_DNA"/>
</dbReference>
<dbReference type="GO" id="GO:0003677">
    <property type="term" value="F:DNA binding"/>
    <property type="evidence" value="ECO:0007669"/>
    <property type="project" value="InterPro"/>
</dbReference>
<organism evidence="2">
    <name type="scientific">Paraconexibacter sp. AEG42_29</name>
    <dbReference type="NCBI Taxonomy" id="2997339"/>
    <lineage>
        <taxon>Bacteria</taxon>
        <taxon>Bacillati</taxon>
        <taxon>Actinomycetota</taxon>
        <taxon>Thermoleophilia</taxon>
        <taxon>Solirubrobacterales</taxon>
        <taxon>Paraconexibacteraceae</taxon>
        <taxon>Paraconexibacter</taxon>
    </lineage>
</organism>
<evidence type="ECO:0000256" key="1">
    <source>
        <dbReference type="SAM" id="MobiDB-lite"/>
    </source>
</evidence>
<dbReference type="AlphaFoldDB" id="A0AAU7AX69"/>